<dbReference type="GO" id="GO:0030313">
    <property type="term" value="C:cell envelope"/>
    <property type="evidence" value="ECO:0007669"/>
    <property type="project" value="UniProtKB-SubCell"/>
</dbReference>
<feature type="transmembrane region" description="Helical" evidence="3">
    <location>
        <begin position="7"/>
        <end position="27"/>
    </location>
</feature>
<evidence type="ECO:0000256" key="3">
    <source>
        <dbReference type="SAM" id="Phobius"/>
    </source>
</evidence>
<accession>A0A378MET9</accession>
<dbReference type="Pfam" id="PF25990">
    <property type="entry name" value="Beta-barrel_YknX"/>
    <property type="match status" value="1"/>
</dbReference>
<dbReference type="PANTHER" id="PTHR32347">
    <property type="entry name" value="EFFLUX SYSTEM COMPONENT YKNX-RELATED"/>
    <property type="match status" value="1"/>
</dbReference>
<protein>
    <submittedName>
        <fullName evidence="6">Macrolide-specific efflux protein macA</fullName>
    </submittedName>
</protein>
<dbReference type="InterPro" id="IPR050465">
    <property type="entry name" value="UPF0194_transport"/>
</dbReference>
<dbReference type="PANTHER" id="PTHR32347:SF14">
    <property type="entry name" value="EFFLUX SYSTEM COMPONENT YKNX-RELATED"/>
    <property type="match status" value="1"/>
</dbReference>
<dbReference type="InterPro" id="IPR058627">
    <property type="entry name" value="MdtA-like_C"/>
</dbReference>
<organism evidence="6 7">
    <name type="scientific">Listeria grayi</name>
    <name type="common">Listeria murrayi</name>
    <dbReference type="NCBI Taxonomy" id="1641"/>
    <lineage>
        <taxon>Bacteria</taxon>
        <taxon>Bacillati</taxon>
        <taxon>Bacillota</taxon>
        <taxon>Bacilli</taxon>
        <taxon>Bacillales</taxon>
        <taxon>Listeriaceae</taxon>
        <taxon>Listeria</taxon>
    </lineage>
</organism>
<comment type="subcellular location">
    <subcellularLocation>
        <location evidence="1">Cell envelope</location>
    </subcellularLocation>
</comment>
<feature type="domain" description="YknX-like beta-barrel" evidence="5">
    <location>
        <begin position="73"/>
        <end position="143"/>
    </location>
</feature>
<sequence length="225" mass="24848">MKKWIKWLITIIIIVVVVGGIGLFFAMNKKDDASGTSKLVTTKVKQGDMKINATGTGAISPENQQLPDYDKLQLVAQMDELDIPDIKKDQKVKISVAAIPNKTYTGKVKEIAKQGQVQNGVSSFKVTISLDKKDKLKAGMTADASILVHENKHAIYVPIEAVQKNDDDKYYVYVPKKNKDGKTKQVKKFVETGLHNEDNIEITKGLEKGDTVILPTVDTGNNSDF</sequence>
<dbReference type="Proteomes" id="UP000254879">
    <property type="component" value="Unassembled WGS sequence"/>
</dbReference>
<evidence type="ECO:0000256" key="2">
    <source>
        <dbReference type="ARBA" id="ARBA00023054"/>
    </source>
</evidence>
<evidence type="ECO:0000256" key="1">
    <source>
        <dbReference type="ARBA" id="ARBA00004196"/>
    </source>
</evidence>
<dbReference type="Pfam" id="PF25967">
    <property type="entry name" value="RND-MFP_C"/>
    <property type="match status" value="1"/>
</dbReference>
<gene>
    <name evidence="6" type="primary">macA</name>
    <name evidence="6" type="ORF">NCTC10815_02231</name>
</gene>
<reference evidence="6 7" key="1">
    <citation type="submission" date="2018-06" db="EMBL/GenBank/DDBJ databases">
        <authorList>
            <consortium name="Pathogen Informatics"/>
            <person name="Doyle S."/>
        </authorList>
    </citation>
    <scope>NUCLEOTIDE SEQUENCE [LARGE SCALE GENOMIC DNA]</scope>
    <source>
        <strain evidence="7">NCTC 10815</strain>
    </source>
</reference>
<evidence type="ECO:0000313" key="7">
    <source>
        <dbReference type="Proteomes" id="UP000254879"/>
    </source>
</evidence>
<keyword evidence="3" id="KW-0472">Membrane</keyword>
<keyword evidence="3" id="KW-1133">Transmembrane helix</keyword>
<dbReference type="Gene3D" id="2.40.30.170">
    <property type="match status" value="1"/>
</dbReference>
<dbReference type="AlphaFoldDB" id="A0A378MET9"/>
<dbReference type="InterPro" id="IPR058636">
    <property type="entry name" value="Beta-barrel_YknX"/>
</dbReference>
<feature type="domain" description="Multidrug resistance protein MdtA-like C-terminal permuted SH3" evidence="4">
    <location>
        <begin position="154"/>
        <end position="214"/>
    </location>
</feature>
<evidence type="ECO:0000313" key="6">
    <source>
        <dbReference type="EMBL" id="STY44877.1"/>
    </source>
</evidence>
<evidence type="ECO:0000259" key="4">
    <source>
        <dbReference type="Pfam" id="PF25967"/>
    </source>
</evidence>
<evidence type="ECO:0000259" key="5">
    <source>
        <dbReference type="Pfam" id="PF25990"/>
    </source>
</evidence>
<keyword evidence="3" id="KW-0812">Transmembrane</keyword>
<dbReference type="RefSeq" id="WP_003756438.1">
    <property type="nucleotide sequence ID" value="NZ_CABKNG010000001.1"/>
</dbReference>
<dbReference type="Gene3D" id="2.40.420.20">
    <property type="match status" value="1"/>
</dbReference>
<dbReference type="EMBL" id="UGPG01000001">
    <property type="protein sequence ID" value="STY44877.1"/>
    <property type="molecule type" value="Genomic_DNA"/>
</dbReference>
<name>A0A378MET9_LISGR</name>
<keyword evidence="2" id="KW-0175">Coiled coil</keyword>
<proteinExistence type="predicted"/>